<dbReference type="Gene3D" id="3.40.50.150">
    <property type="entry name" value="Vaccinia Virus protein VP39"/>
    <property type="match status" value="1"/>
</dbReference>
<evidence type="ECO:0000313" key="11">
    <source>
        <dbReference type="EMBL" id="KAK3908928.1"/>
    </source>
</evidence>
<protein>
    <recommendedName>
        <fullName evidence="6">Alpha N-terminal protein methyltransferase 1</fullName>
        <ecNumber evidence="5">2.1.1.244</ecNumber>
    </recommendedName>
    <alternativeName>
        <fullName evidence="7">X-Pro-Lys N-terminal protein methyltransferase 1</fullName>
    </alternativeName>
</protein>
<dbReference type="FunFam" id="3.40.50.150:FF:000025">
    <property type="entry name" value="N-terminal Xaa-Pro-Lys N-methyltransferase 1"/>
    <property type="match status" value="1"/>
</dbReference>
<gene>
    <name evidence="11" type="ORF">KUF71_019184</name>
</gene>
<accession>A0AAE1L749</accession>
<dbReference type="EMBL" id="JAHWGI010000083">
    <property type="protein sequence ID" value="KAK3908928.1"/>
    <property type="molecule type" value="Genomic_DNA"/>
</dbReference>
<dbReference type="SUPFAM" id="SSF53335">
    <property type="entry name" value="S-adenosyl-L-methionine-dependent methyltransferases"/>
    <property type="match status" value="1"/>
</dbReference>
<dbReference type="GO" id="GO:0071885">
    <property type="term" value="F:N-terminal protein N-methyltransferase activity"/>
    <property type="evidence" value="ECO:0007669"/>
    <property type="project" value="UniProtKB-EC"/>
</dbReference>
<dbReference type="AlphaFoldDB" id="A0AAE1L749"/>
<dbReference type="EC" id="2.1.1.244" evidence="5"/>
<dbReference type="Pfam" id="PF05891">
    <property type="entry name" value="Methyltransf_PK"/>
    <property type="match status" value="1"/>
</dbReference>
<keyword evidence="12" id="KW-1185">Reference proteome</keyword>
<comment type="caution">
    <text evidence="11">The sequence shown here is derived from an EMBL/GenBank/DDBJ whole genome shotgun (WGS) entry which is preliminary data.</text>
</comment>
<dbReference type="Proteomes" id="UP001219518">
    <property type="component" value="Unassembled WGS sequence"/>
</dbReference>
<evidence type="ECO:0000256" key="3">
    <source>
        <dbReference type="ARBA" id="ARBA00022679"/>
    </source>
</evidence>
<evidence type="ECO:0000256" key="4">
    <source>
        <dbReference type="ARBA" id="ARBA00022691"/>
    </source>
</evidence>
<evidence type="ECO:0000256" key="7">
    <source>
        <dbReference type="ARBA" id="ARBA00043129"/>
    </source>
</evidence>
<keyword evidence="2 11" id="KW-0489">Methyltransferase</keyword>
<proteinExistence type="inferred from homology"/>
<evidence type="ECO:0000256" key="6">
    <source>
        <dbReference type="ARBA" id="ARBA00039449"/>
    </source>
</evidence>
<evidence type="ECO:0000256" key="2">
    <source>
        <dbReference type="ARBA" id="ARBA00022603"/>
    </source>
</evidence>
<dbReference type="InterPro" id="IPR008576">
    <property type="entry name" value="MeTrfase_NTM1"/>
</dbReference>
<dbReference type="GO" id="GO:0005737">
    <property type="term" value="C:cytoplasm"/>
    <property type="evidence" value="ECO:0007669"/>
    <property type="project" value="TreeGrafter"/>
</dbReference>
<comment type="catalytic activity">
    <reaction evidence="8">
        <text>N-terminal L-seryl-L-prolyl-L-lysyl-[protein] + 3 S-adenosyl-L-methionine = N-terminal N,N,N-trimethyl-L-seryl-L-prolyl-L-lysyl-[protein] + 3 S-adenosyl-L-homocysteine + 3 H(+)</text>
        <dbReference type="Rhea" id="RHEA:54724"/>
        <dbReference type="Rhea" id="RHEA-COMP:13789"/>
        <dbReference type="Rhea" id="RHEA-COMP:13973"/>
        <dbReference type="ChEBI" id="CHEBI:15378"/>
        <dbReference type="ChEBI" id="CHEBI:57856"/>
        <dbReference type="ChEBI" id="CHEBI:59789"/>
        <dbReference type="ChEBI" id="CHEBI:138061"/>
        <dbReference type="ChEBI" id="CHEBI:138317"/>
        <dbReference type="EC" id="2.1.1.244"/>
    </reaction>
</comment>
<dbReference type="PANTHER" id="PTHR12753">
    <property type="entry name" value="AD-003 - RELATED"/>
    <property type="match status" value="1"/>
</dbReference>
<reference evidence="11" key="1">
    <citation type="submission" date="2021-07" db="EMBL/GenBank/DDBJ databases">
        <authorList>
            <person name="Catto M.A."/>
            <person name="Jacobson A."/>
            <person name="Kennedy G."/>
            <person name="Labadie P."/>
            <person name="Hunt B.G."/>
            <person name="Srinivasan R."/>
        </authorList>
    </citation>
    <scope>NUCLEOTIDE SEQUENCE</scope>
    <source>
        <strain evidence="11">PL_HMW_Pooled</strain>
        <tissue evidence="11">Head</tissue>
    </source>
</reference>
<evidence type="ECO:0000313" key="12">
    <source>
        <dbReference type="Proteomes" id="UP001219518"/>
    </source>
</evidence>
<keyword evidence="3" id="KW-0808">Transferase</keyword>
<dbReference type="InterPro" id="IPR029063">
    <property type="entry name" value="SAM-dependent_MTases_sf"/>
</dbReference>
<reference evidence="11" key="2">
    <citation type="journal article" date="2023" name="BMC Genomics">
        <title>Pest status, molecular evolution, and epigenetic factors derived from the genome assembly of Frankliniella fusca, a thysanopteran phytovirus vector.</title>
        <authorList>
            <person name="Catto M.A."/>
            <person name="Labadie P.E."/>
            <person name="Jacobson A.L."/>
            <person name="Kennedy G.G."/>
            <person name="Srinivasan R."/>
            <person name="Hunt B.G."/>
        </authorList>
    </citation>
    <scope>NUCLEOTIDE SEQUENCE</scope>
    <source>
        <strain evidence="11">PL_HMW_Pooled</strain>
    </source>
</reference>
<comment type="similarity">
    <text evidence="1">Belongs to the methyltransferase superfamily. NTM1 family.</text>
</comment>
<evidence type="ECO:0000256" key="5">
    <source>
        <dbReference type="ARBA" id="ARBA00039112"/>
    </source>
</evidence>
<comment type="catalytic activity">
    <reaction evidence="10">
        <text>N-terminal L-alanyl-L-prolyl-L-lysyl-[protein] + 3 S-adenosyl-L-methionine = N-terminal N,N,N-trimethyl-L-alanyl-L-prolyl-L-lysyl-[protein] + 3 S-adenosyl-L-homocysteine + 3 H(+)</text>
        <dbReference type="Rhea" id="RHEA:54712"/>
        <dbReference type="Rhea" id="RHEA-COMP:13785"/>
        <dbReference type="Rhea" id="RHEA-COMP:13971"/>
        <dbReference type="ChEBI" id="CHEBI:15378"/>
        <dbReference type="ChEBI" id="CHEBI:57856"/>
        <dbReference type="ChEBI" id="CHEBI:59789"/>
        <dbReference type="ChEBI" id="CHEBI:138057"/>
        <dbReference type="ChEBI" id="CHEBI:138315"/>
        <dbReference type="EC" id="2.1.1.244"/>
    </reaction>
</comment>
<evidence type="ECO:0000256" key="1">
    <source>
        <dbReference type="ARBA" id="ARBA00009059"/>
    </source>
</evidence>
<name>A0AAE1L749_9NEOP</name>
<comment type="catalytic activity">
    <reaction evidence="9">
        <text>N-terminal L-prolyl-L-prolyl-L-lysyl-[protein] + 2 S-adenosyl-L-methionine = N-terminal N,N-dimethyl-L-prolyl-L-prolyl-L-lysyl-[protein] + 2 S-adenosyl-L-homocysteine + 2 H(+)</text>
        <dbReference type="Rhea" id="RHEA:54736"/>
        <dbReference type="Rhea" id="RHEA-COMP:13787"/>
        <dbReference type="Rhea" id="RHEA-COMP:13974"/>
        <dbReference type="ChEBI" id="CHEBI:15378"/>
        <dbReference type="ChEBI" id="CHEBI:57856"/>
        <dbReference type="ChEBI" id="CHEBI:59789"/>
        <dbReference type="ChEBI" id="CHEBI:138059"/>
        <dbReference type="ChEBI" id="CHEBI:138318"/>
        <dbReference type="EC" id="2.1.1.244"/>
    </reaction>
</comment>
<dbReference type="GO" id="GO:0032259">
    <property type="term" value="P:methylation"/>
    <property type="evidence" value="ECO:0007669"/>
    <property type="project" value="UniProtKB-KW"/>
</dbReference>
<dbReference type="CDD" id="cd02440">
    <property type="entry name" value="AdoMet_MTases"/>
    <property type="match status" value="1"/>
</dbReference>
<evidence type="ECO:0000256" key="9">
    <source>
        <dbReference type="ARBA" id="ARBA00047885"/>
    </source>
</evidence>
<evidence type="ECO:0000256" key="10">
    <source>
        <dbReference type="ARBA" id="ARBA00048167"/>
    </source>
</evidence>
<keyword evidence="4" id="KW-0949">S-adenosyl-L-methionine</keyword>
<dbReference type="PANTHER" id="PTHR12753:SF0">
    <property type="entry name" value="ALPHA N-TERMINAL PROTEIN METHYLTRANSFERASE 1"/>
    <property type="match status" value="1"/>
</dbReference>
<evidence type="ECO:0000256" key="8">
    <source>
        <dbReference type="ARBA" id="ARBA00047306"/>
    </source>
</evidence>
<organism evidence="11 12">
    <name type="scientific">Frankliniella fusca</name>
    <dbReference type="NCBI Taxonomy" id="407009"/>
    <lineage>
        <taxon>Eukaryota</taxon>
        <taxon>Metazoa</taxon>
        <taxon>Ecdysozoa</taxon>
        <taxon>Arthropoda</taxon>
        <taxon>Hexapoda</taxon>
        <taxon>Insecta</taxon>
        <taxon>Pterygota</taxon>
        <taxon>Neoptera</taxon>
        <taxon>Paraneoptera</taxon>
        <taxon>Thysanoptera</taxon>
        <taxon>Terebrantia</taxon>
        <taxon>Thripoidea</taxon>
        <taxon>Thripidae</taxon>
        <taxon>Frankliniella</taxon>
    </lineage>
</organism>
<sequence>MEDLRCDQPVRGIVENKERGAFYQDAADYWSQIPATVDGMLGGYGHISTVDINGSTQFLRQLFRLKVPPGKGCSIDCGAGIGRITKNLLFNHFKKVDLVEQNPAFVAQARAALESHDKMGNFYCSGLQDFEPTPNTYDVIWCQWVLGHLTDDDLIKFFQRCIRALKKNGIIVVKENCTTSDKLDEDPTDSSVTRPLDHLCRVLQEAGLKCVKQKRQTNFPHGLYPVYMIATRPLLNPNEEISRAKLDTDINREVCEHKSLDVSLEKVEITTPTITCFEEEAIDFQSKVEYSSDDSTKTESDVSTAKELAEKKCDIF</sequence>